<comment type="caution">
    <text evidence="6">The sequence shown here is derived from an EMBL/GenBank/DDBJ whole genome shotgun (WGS) entry which is preliminary data.</text>
</comment>
<dbReference type="InterPro" id="IPR016181">
    <property type="entry name" value="Acyl_CoA_acyltransferase"/>
</dbReference>
<dbReference type="InterPro" id="IPR050680">
    <property type="entry name" value="YpeA/RimI_acetyltransf"/>
</dbReference>
<keyword evidence="6" id="KW-0689">Ribosomal protein</keyword>
<keyword evidence="2" id="KW-0963">Cytoplasm</keyword>
<dbReference type="InterPro" id="IPR006464">
    <property type="entry name" value="AcTrfase_RimI/Ard1"/>
</dbReference>
<dbReference type="GO" id="GO:0005840">
    <property type="term" value="C:ribosome"/>
    <property type="evidence" value="ECO:0007669"/>
    <property type="project" value="UniProtKB-KW"/>
</dbReference>
<dbReference type="NCBIfam" id="TIGR01575">
    <property type="entry name" value="rimI"/>
    <property type="match status" value="1"/>
</dbReference>
<evidence type="ECO:0000256" key="4">
    <source>
        <dbReference type="ARBA" id="ARBA00023315"/>
    </source>
</evidence>
<keyword evidence="3 6" id="KW-0808">Transferase</keyword>
<evidence type="ECO:0000259" key="5">
    <source>
        <dbReference type="PROSITE" id="PS51186"/>
    </source>
</evidence>
<dbReference type="PROSITE" id="PS51186">
    <property type="entry name" value="GNAT"/>
    <property type="match status" value="1"/>
</dbReference>
<feature type="domain" description="N-acetyltransferase" evidence="5">
    <location>
        <begin position="7"/>
        <end position="154"/>
    </location>
</feature>
<keyword evidence="6" id="KW-0687">Ribonucleoprotein</keyword>
<dbReference type="PANTHER" id="PTHR43420">
    <property type="entry name" value="ACETYLTRANSFERASE"/>
    <property type="match status" value="1"/>
</dbReference>
<dbReference type="AlphaFoldDB" id="A0A8I1KJA3"/>
<evidence type="ECO:0000256" key="3">
    <source>
        <dbReference type="ARBA" id="ARBA00022679"/>
    </source>
</evidence>
<dbReference type="Pfam" id="PF00583">
    <property type="entry name" value="Acetyltransf_1"/>
    <property type="match status" value="1"/>
</dbReference>
<dbReference type="Gene3D" id="3.40.630.30">
    <property type="match status" value="1"/>
</dbReference>
<name>A0A8I1KJA3_9HYPH</name>
<dbReference type="RefSeq" id="WP_052037147.1">
    <property type="nucleotide sequence ID" value="NZ_JAEMUK010000008.1"/>
</dbReference>
<dbReference type="Proteomes" id="UP000623250">
    <property type="component" value="Unassembled WGS sequence"/>
</dbReference>
<reference evidence="6 7" key="1">
    <citation type="submission" date="2020-12" db="EMBL/GenBank/DDBJ databases">
        <title>Revised draft genomes of Rhodomicrobium vannielii ATCC 17100 and Rhodomicrobium udaipurense JA643.</title>
        <authorList>
            <person name="Conners E.M."/>
            <person name="Davenport E.J."/>
            <person name="Bose A."/>
        </authorList>
    </citation>
    <scope>NUCLEOTIDE SEQUENCE [LARGE SCALE GENOMIC DNA]</scope>
    <source>
        <strain evidence="6 7">JA643</strain>
    </source>
</reference>
<evidence type="ECO:0000256" key="2">
    <source>
        <dbReference type="ARBA" id="ARBA00022490"/>
    </source>
</evidence>
<proteinExistence type="inferred from homology"/>
<evidence type="ECO:0000256" key="1">
    <source>
        <dbReference type="ARBA" id="ARBA00005395"/>
    </source>
</evidence>
<evidence type="ECO:0000313" key="6">
    <source>
        <dbReference type="EMBL" id="MBJ7542649.1"/>
    </source>
</evidence>
<sequence>MSERSDFLIGRASPEDAAAIAALHAKALPPGWPESDFAASAVEANRALLKATDRGRVCGFALFQFAADEAEVLAIAVALDAQGRGHATRLMQAAFELCRERFIACIYLEVAETNGKARGLYEKLGFRVVARRDNYYRHESSASETALVMRLDTVRSAVDPEISSP</sequence>
<dbReference type="CDD" id="cd04301">
    <property type="entry name" value="NAT_SF"/>
    <property type="match status" value="1"/>
</dbReference>
<organism evidence="6 7">
    <name type="scientific">Rhodomicrobium udaipurense</name>
    <dbReference type="NCBI Taxonomy" id="1202716"/>
    <lineage>
        <taxon>Bacteria</taxon>
        <taxon>Pseudomonadati</taxon>
        <taxon>Pseudomonadota</taxon>
        <taxon>Alphaproteobacteria</taxon>
        <taxon>Hyphomicrobiales</taxon>
        <taxon>Hyphomicrobiaceae</taxon>
        <taxon>Rhodomicrobium</taxon>
    </lineage>
</organism>
<dbReference type="GO" id="GO:0008080">
    <property type="term" value="F:N-acetyltransferase activity"/>
    <property type="evidence" value="ECO:0007669"/>
    <property type="project" value="InterPro"/>
</dbReference>
<keyword evidence="7" id="KW-1185">Reference proteome</keyword>
<keyword evidence="4" id="KW-0012">Acyltransferase</keyword>
<dbReference type="EMBL" id="JAEMUK010000008">
    <property type="protein sequence ID" value="MBJ7542649.1"/>
    <property type="molecule type" value="Genomic_DNA"/>
</dbReference>
<dbReference type="SUPFAM" id="SSF55729">
    <property type="entry name" value="Acyl-CoA N-acyltransferases (Nat)"/>
    <property type="match status" value="1"/>
</dbReference>
<dbReference type="InterPro" id="IPR000182">
    <property type="entry name" value="GNAT_dom"/>
</dbReference>
<evidence type="ECO:0000313" key="7">
    <source>
        <dbReference type="Proteomes" id="UP000623250"/>
    </source>
</evidence>
<comment type="similarity">
    <text evidence="1">Belongs to the acetyltransferase family. RimI subfamily.</text>
</comment>
<accession>A0A8I1KJA3</accession>
<gene>
    <name evidence="6" type="primary">rimI</name>
    <name evidence="6" type="ORF">JDN41_03660</name>
</gene>
<dbReference type="PANTHER" id="PTHR43420:SF12">
    <property type="entry name" value="N-ACETYLTRANSFERASE DOMAIN-CONTAINING PROTEIN"/>
    <property type="match status" value="1"/>
</dbReference>
<protein>
    <submittedName>
        <fullName evidence="6">Ribosomal protein S18-alanine N-acetyltransferase</fullName>
    </submittedName>
</protein>